<gene>
    <name evidence="3" type="ORF">D5086_0000290100</name>
</gene>
<organism evidence="3">
    <name type="scientific">Populus alba</name>
    <name type="common">White poplar</name>
    <dbReference type="NCBI Taxonomy" id="43335"/>
    <lineage>
        <taxon>Eukaryota</taxon>
        <taxon>Viridiplantae</taxon>
        <taxon>Streptophyta</taxon>
        <taxon>Embryophyta</taxon>
        <taxon>Tracheophyta</taxon>
        <taxon>Spermatophyta</taxon>
        <taxon>Magnoliopsida</taxon>
        <taxon>eudicotyledons</taxon>
        <taxon>Gunneridae</taxon>
        <taxon>Pentapetalae</taxon>
        <taxon>rosids</taxon>
        <taxon>fabids</taxon>
        <taxon>Malpighiales</taxon>
        <taxon>Salicaceae</taxon>
        <taxon>Saliceae</taxon>
        <taxon>Populus</taxon>
    </lineage>
</organism>
<keyword evidence="1" id="KW-0175">Coiled coil</keyword>
<dbReference type="PANTHER" id="PTHR31071:SF2">
    <property type="entry name" value="ACTIN CYTOSKELETON-REGULATORY COMPLEX PAN-LIKE PROTEIN"/>
    <property type="match status" value="1"/>
</dbReference>
<dbReference type="InterPro" id="IPR043424">
    <property type="entry name" value="BLT-like"/>
</dbReference>
<evidence type="ECO:0000256" key="1">
    <source>
        <dbReference type="SAM" id="Coils"/>
    </source>
</evidence>
<feature type="compositionally biased region" description="Gly residues" evidence="2">
    <location>
        <begin position="60"/>
        <end position="75"/>
    </location>
</feature>
<accession>A0A4U5MY15</accession>
<feature type="coiled-coil region" evidence="1">
    <location>
        <begin position="216"/>
        <end position="318"/>
    </location>
</feature>
<feature type="region of interest" description="Disordered" evidence="2">
    <location>
        <begin position="508"/>
        <end position="534"/>
    </location>
</feature>
<feature type="compositionally biased region" description="Basic and acidic residues" evidence="2">
    <location>
        <begin position="508"/>
        <end position="524"/>
    </location>
</feature>
<feature type="compositionally biased region" description="Polar residues" evidence="2">
    <location>
        <begin position="525"/>
        <end position="534"/>
    </location>
</feature>
<name>A0A4U5MY15_POPAL</name>
<reference evidence="3" key="1">
    <citation type="submission" date="2018-10" db="EMBL/GenBank/DDBJ databases">
        <title>Population genomic analysis revealed the cold adaptation of white poplar.</title>
        <authorList>
            <person name="Liu Y.-J."/>
        </authorList>
    </citation>
    <scope>NUCLEOTIDE SEQUENCE [LARGE SCALE GENOMIC DNA]</scope>
    <source>
        <strain evidence="3">PAL-ZL1</strain>
    </source>
</reference>
<feature type="region of interest" description="Disordered" evidence="2">
    <location>
        <begin position="606"/>
        <end position="626"/>
    </location>
</feature>
<feature type="region of interest" description="Disordered" evidence="2">
    <location>
        <begin position="48"/>
        <end position="78"/>
    </location>
</feature>
<dbReference type="AlphaFoldDB" id="A0A4U5MY15"/>
<dbReference type="PANTHER" id="PTHR31071">
    <property type="entry name" value="GB|AAF24581.1"/>
    <property type="match status" value="1"/>
</dbReference>
<evidence type="ECO:0000313" key="3">
    <source>
        <dbReference type="EMBL" id="TKR74969.1"/>
    </source>
</evidence>
<dbReference type="EMBL" id="RCHU01001151">
    <property type="protein sequence ID" value="TKR74969.1"/>
    <property type="molecule type" value="Genomic_DNA"/>
</dbReference>
<evidence type="ECO:0000256" key="2">
    <source>
        <dbReference type="SAM" id="MobiDB-lite"/>
    </source>
</evidence>
<comment type="caution">
    <text evidence="3">The sequence shown here is derived from an EMBL/GenBank/DDBJ whole genome shotgun (WGS) entry which is preliminary data.</text>
</comment>
<proteinExistence type="predicted"/>
<dbReference type="STRING" id="43335.A0A4U5MY15"/>
<protein>
    <submittedName>
        <fullName evidence="3">Uncharacterized protein</fullName>
    </submittedName>
</protein>
<feature type="compositionally biased region" description="Basic and acidic residues" evidence="2">
    <location>
        <begin position="606"/>
        <end position="625"/>
    </location>
</feature>
<sequence length="681" mass="76698">MNLFKMATRADILASSCRRRRNTTLSGHRKYGTTPATPFMHWKLIQDGNKHRHSAVSSSGGSGGAGAGQRGGGVSCSGSGNAVSARQLAAGLWRLRLAGGGGGGGGDKGLNLRKGKTDGLGLELNTVFPSHQISSEYGAEKMDLLRTPEFVSSSNHGILCKIESPSLYTKHNMEGATKWDPRCSGISSDIFCFYSHPKLLENHVAMVPAFAMHAELVQARLRIHELEANCQSSKKKIKHLLKKLGEERTSSQSSEPQKIRAVIDDLDNQLSRERKKHQKLEILNSKLITELANVKSSAKQFKKDYEEQKRAREVMEKVCNVLASKVAEDKAEVETFKTESIKIQEEMEEERKMLQVAEVWREERVQMKLIDAKLALEDKYCQMNKLIADLEIFLRSRIATLDVMELRTAHSIRHAAKLVDVKEIREFSYTPLKSSDIYSIYQELEQIEANEREIEECNKRSPASNASKLQFASSDFNEHYYHSLQQGSTIIVDVNCHLEEDARGHHAVNHAEDQGSRYSHDENHLSGNKLTQSKNDWQVARECDENAPRNSPDTQSSEVYLVPEESMCKASSISKLSRSGQYNIKCSEITADDSDGMVLSENISKKETYPRRKSREDRLQHKDSVEQWSSPELVNPHVTHGIKERIKRPRATQKNSLKAKLLEARMESQKTQLRGVLKQKT</sequence>